<organism evidence="2 3">
    <name type="scientific">Tanacetum coccineum</name>
    <dbReference type="NCBI Taxonomy" id="301880"/>
    <lineage>
        <taxon>Eukaryota</taxon>
        <taxon>Viridiplantae</taxon>
        <taxon>Streptophyta</taxon>
        <taxon>Embryophyta</taxon>
        <taxon>Tracheophyta</taxon>
        <taxon>Spermatophyta</taxon>
        <taxon>Magnoliopsida</taxon>
        <taxon>eudicotyledons</taxon>
        <taxon>Gunneridae</taxon>
        <taxon>Pentapetalae</taxon>
        <taxon>asterids</taxon>
        <taxon>campanulids</taxon>
        <taxon>Asterales</taxon>
        <taxon>Asteraceae</taxon>
        <taxon>Asteroideae</taxon>
        <taxon>Anthemideae</taxon>
        <taxon>Anthemidinae</taxon>
        <taxon>Tanacetum</taxon>
    </lineage>
</organism>
<feature type="region of interest" description="Disordered" evidence="1">
    <location>
        <begin position="48"/>
        <end position="74"/>
    </location>
</feature>
<protein>
    <submittedName>
        <fullName evidence="2">Uncharacterized protein</fullName>
    </submittedName>
</protein>
<evidence type="ECO:0000313" key="2">
    <source>
        <dbReference type="EMBL" id="GJT99280.1"/>
    </source>
</evidence>
<accession>A0ABQ5IGY5</accession>
<gene>
    <name evidence="2" type="ORF">Tco_1094798</name>
</gene>
<keyword evidence="3" id="KW-1185">Reference proteome</keyword>
<reference evidence="2" key="2">
    <citation type="submission" date="2022-01" db="EMBL/GenBank/DDBJ databases">
        <authorList>
            <person name="Yamashiro T."/>
            <person name="Shiraishi A."/>
            <person name="Satake H."/>
            <person name="Nakayama K."/>
        </authorList>
    </citation>
    <scope>NUCLEOTIDE SEQUENCE</scope>
</reference>
<dbReference type="Proteomes" id="UP001151760">
    <property type="component" value="Unassembled WGS sequence"/>
</dbReference>
<sequence>GKAITKDEKQELTGIKEVDDLEQRIKNLEAIFSHLRDKNLKQKEVVDKSEVVVKSEDDKSSDDDTSKDSQDNLS</sequence>
<proteinExistence type="predicted"/>
<name>A0ABQ5IGY5_9ASTR</name>
<dbReference type="EMBL" id="BQNB010020756">
    <property type="protein sequence ID" value="GJT99280.1"/>
    <property type="molecule type" value="Genomic_DNA"/>
</dbReference>
<evidence type="ECO:0000313" key="3">
    <source>
        <dbReference type="Proteomes" id="UP001151760"/>
    </source>
</evidence>
<comment type="caution">
    <text evidence="2">The sequence shown here is derived from an EMBL/GenBank/DDBJ whole genome shotgun (WGS) entry which is preliminary data.</text>
</comment>
<evidence type="ECO:0000256" key="1">
    <source>
        <dbReference type="SAM" id="MobiDB-lite"/>
    </source>
</evidence>
<reference evidence="2" key="1">
    <citation type="journal article" date="2022" name="Int. J. Mol. Sci.">
        <title>Draft Genome of Tanacetum Coccineum: Genomic Comparison of Closely Related Tanacetum-Family Plants.</title>
        <authorList>
            <person name="Yamashiro T."/>
            <person name="Shiraishi A."/>
            <person name="Nakayama K."/>
            <person name="Satake H."/>
        </authorList>
    </citation>
    <scope>NUCLEOTIDE SEQUENCE</scope>
</reference>
<feature type="non-terminal residue" evidence="2">
    <location>
        <position position="1"/>
    </location>
</feature>